<reference evidence="1 2" key="1">
    <citation type="submission" date="2019-05" db="EMBL/GenBank/DDBJ databases">
        <title>Another draft genome of Portunus trituberculatus and its Hox gene families provides insights of decapod evolution.</title>
        <authorList>
            <person name="Jeong J.-H."/>
            <person name="Song I."/>
            <person name="Kim S."/>
            <person name="Choi T."/>
            <person name="Kim D."/>
            <person name="Ryu S."/>
            <person name="Kim W."/>
        </authorList>
    </citation>
    <scope>NUCLEOTIDE SEQUENCE [LARGE SCALE GENOMIC DNA]</scope>
    <source>
        <tissue evidence="1">Muscle</tissue>
    </source>
</reference>
<organism evidence="1 2">
    <name type="scientific">Portunus trituberculatus</name>
    <name type="common">Swimming crab</name>
    <name type="synonym">Neptunus trituberculatus</name>
    <dbReference type="NCBI Taxonomy" id="210409"/>
    <lineage>
        <taxon>Eukaryota</taxon>
        <taxon>Metazoa</taxon>
        <taxon>Ecdysozoa</taxon>
        <taxon>Arthropoda</taxon>
        <taxon>Crustacea</taxon>
        <taxon>Multicrustacea</taxon>
        <taxon>Malacostraca</taxon>
        <taxon>Eumalacostraca</taxon>
        <taxon>Eucarida</taxon>
        <taxon>Decapoda</taxon>
        <taxon>Pleocyemata</taxon>
        <taxon>Brachyura</taxon>
        <taxon>Eubrachyura</taxon>
        <taxon>Portunoidea</taxon>
        <taxon>Portunidae</taxon>
        <taxon>Portuninae</taxon>
        <taxon>Portunus</taxon>
    </lineage>
</organism>
<keyword evidence="2" id="KW-1185">Reference proteome</keyword>
<comment type="caution">
    <text evidence="1">The sequence shown here is derived from an EMBL/GenBank/DDBJ whole genome shotgun (WGS) entry which is preliminary data.</text>
</comment>
<protein>
    <submittedName>
        <fullName evidence="1">Uncharacterized protein</fullName>
    </submittedName>
</protein>
<evidence type="ECO:0000313" key="1">
    <source>
        <dbReference type="EMBL" id="MPC25517.1"/>
    </source>
</evidence>
<gene>
    <name evidence="1" type="ORF">E2C01_018635</name>
</gene>
<evidence type="ECO:0000313" key="2">
    <source>
        <dbReference type="Proteomes" id="UP000324222"/>
    </source>
</evidence>
<proteinExistence type="predicted"/>
<sequence length="170" mass="18313">MKLSPGGAASVLRRRASLDPLSLDSKTAGESLGAAEWRASSTCRAAVAAAAAAPVFSLCSSGYKTLTRQRARCCASRGKRVPRPCPAPMQARAAMQARSPVHKEVQGACVLEGTTNFISTRQTHRHFRTRRQASSQAGNMQEYMIGHVHDYFRSGWRATGRVGGHIDEDG</sequence>
<dbReference type="AlphaFoldDB" id="A0A5B7DWP6"/>
<name>A0A5B7DWP6_PORTR</name>
<dbReference type="Proteomes" id="UP000324222">
    <property type="component" value="Unassembled WGS sequence"/>
</dbReference>
<dbReference type="EMBL" id="VSRR010001474">
    <property type="protein sequence ID" value="MPC25517.1"/>
    <property type="molecule type" value="Genomic_DNA"/>
</dbReference>
<accession>A0A5B7DWP6</accession>